<protein>
    <submittedName>
        <fullName evidence="1">Uncharacterized protein</fullName>
    </submittedName>
</protein>
<dbReference type="Proteomes" id="UP000190797">
    <property type="component" value="Chromosome"/>
</dbReference>
<evidence type="ECO:0000313" key="2">
    <source>
        <dbReference type="Proteomes" id="UP000190797"/>
    </source>
</evidence>
<dbReference type="Pfam" id="PF21813">
    <property type="entry name" value="DUF6882"/>
    <property type="match status" value="1"/>
</dbReference>
<dbReference type="RefSeq" id="WP_080036633.1">
    <property type="nucleotide sequence ID" value="NZ_CP017717.1"/>
</dbReference>
<proteinExistence type="predicted"/>
<keyword evidence="2" id="KW-1185">Reference proteome</keyword>
<name>A0A1U9ZRK1_9ACTN</name>
<dbReference type="AlphaFoldDB" id="A0A1U9ZRK1"/>
<sequence length="240" mass="25486">MHNSLTFTDLLDDAALLSLEHQVHLEEVLGGHSWQVDLQQPRFDFACVTRTITCTAFHLLGSAAPGPGTWLWAWANPSGFPEAVVAASARLRDFGLQYGIQELASAEVPFSALPGAPTEAHLAAGLLTEAAKAVTGRWTSYNGDAGGGTRAAFLVEHPDFRLPPPEPARVMRVIQQALAGLRLTDHRRALHSYAVKRGLGADFSGEQGRITGPGFEAVVEFDGYGRVAGIKAGLSAPHGG</sequence>
<accession>A0A1U9ZRK1</accession>
<evidence type="ECO:0000313" key="1">
    <source>
        <dbReference type="EMBL" id="AQZ60571.1"/>
    </source>
</evidence>
<dbReference type="OrthoDB" id="7859927at2"/>
<reference evidence="2" key="1">
    <citation type="journal article" date="2017" name="Med. Chem. Commun.">
        <title>Nonomuraea sp. ATCC 55076 harbours the largest actinomycete chromosome to date and the kistamicin biosynthetic gene cluster.</title>
        <authorList>
            <person name="Nazari B."/>
            <person name="Forneris C.C."/>
            <person name="Gibson M.I."/>
            <person name="Moon K."/>
            <person name="Schramma K.R."/>
            <person name="Seyedsayamdost M.R."/>
        </authorList>
    </citation>
    <scope>NUCLEOTIDE SEQUENCE [LARGE SCALE GENOMIC DNA]</scope>
    <source>
        <strain evidence="2">ATCC 55076</strain>
    </source>
</reference>
<dbReference type="EMBL" id="CP017717">
    <property type="protein sequence ID" value="AQZ60571.1"/>
    <property type="molecule type" value="Genomic_DNA"/>
</dbReference>
<dbReference type="STRING" id="1909395.BKM31_02730"/>
<gene>
    <name evidence="1" type="ORF">BKM31_02730</name>
</gene>
<dbReference type="KEGG" id="noa:BKM31_02730"/>
<organism evidence="1 2">
    <name type="scientific">[Actinomadura] parvosata subsp. kistnae</name>
    <dbReference type="NCBI Taxonomy" id="1909395"/>
    <lineage>
        <taxon>Bacteria</taxon>
        <taxon>Bacillati</taxon>
        <taxon>Actinomycetota</taxon>
        <taxon>Actinomycetes</taxon>
        <taxon>Streptosporangiales</taxon>
        <taxon>Streptosporangiaceae</taxon>
        <taxon>Nonomuraea</taxon>
    </lineage>
</organism>
<dbReference type="InterPro" id="IPR049249">
    <property type="entry name" value="DUF6882"/>
</dbReference>